<gene>
    <name evidence="1" type="ORF">DWX90_12020</name>
</gene>
<comment type="caution">
    <text evidence="1">The sequence shown here is derived from an EMBL/GenBank/DDBJ whole genome shotgun (WGS) entry which is preliminary data.</text>
</comment>
<evidence type="ECO:0000313" key="1">
    <source>
        <dbReference type="EMBL" id="RGS45842.1"/>
    </source>
</evidence>
<name>A0AA92TK57_9BACT</name>
<accession>A0AA92TK57</accession>
<reference evidence="1 2" key="1">
    <citation type="submission" date="2018-08" db="EMBL/GenBank/DDBJ databases">
        <title>A genome reference for cultivated species of the human gut microbiota.</title>
        <authorList>
            <person name="Zou Y."/>
            <person name="Xue W."/>
            <person name="Luo G."/>
        </authorList>
    </citation>
    <scope>NUCLEOTIDE SEQUENCE [LARGE SCALE GENOMIC DNA]</scope>
    <source>
        <strain evidence="1 2">AF22-1</strain>
    </source>
</reference>
<dbReference type="AlphaFoldDB" id="A0AA92TK57"/>
<sequence length="63" mass="7172">MIVKVLKMSTFLLALLLVIINGKAFLAPFCTALVPPLFKSNNMRLHFWQMSARLPRVLDNDGR</sequence>
<dbReference type="Proteomes" id="UP000286113">
    <property type="component" value="Unassembled WGS sequence"/>
</dbReference>
<organism evidence="1 2">
    <name type="scientific">Segatella copri</name>
    <dbReference type="NCBI Taxonomy" id="165179"/>
    <lineage>
        <taxon>Bacteria</taxon>
        <taxon>Pseudomonadati</taxon>
        <taxon>Bacteroidota</taxon>
        <taxon>Bacteroidia</taxon>
        <taxon>Bacteroidales</taxon>
        <taxon>Prevotellaceae</taxon>
        <taxon>Segatella</taxon>
    </lineage>
</organism>
<protein>
    <submittedName>
        <fullName evidence="1">Uncharacterized protein</fullName>
    </submittedName>
</protein>
<proteinExistence type="predicted"/>
<evidence type="ECO:0000313" key="2">
    <source>
        <dbReference type="Proteomes" id="UP000286113"/>
    </source>
</evidence>
<dbReference type="EMBL" id="QRVN01000028">
    <property type="protein sequence ID" value="RGS45842.1"/>
    <property type="molecule type" value="Genomic_DNA"/>
</dbReference>